<keyword evidence="2" id="KW-0067">ATP-binding</keyword>
<keyword evidence="3" id="KW-1185">Reference proteome</keyword>
<dbReference type="Proteomes" id="UP001249020">
    <property type="component" value="Unassembled WGS sequence"/>
</dbReference>
<gene>
    <name evidence="2" type="ORF">RM544_11355</name>
</gene>
<evidence type="ECO:0000313" key="3">
    <source>
        <dbReference type="Proteomes" id="UP001249020"/>
    </source>
</evidence>
<dbReference type="GO" id="GO:0005524">
    <property type="term" value="F:ATP binding"/>
    <property type="evidence" value="ECO:0007669"/>
    <property type="project" value="UniProtKB-KW"/>
</dbReference>
<comment type="caution">
    <text evidence="2">The sequence shown here is derived from an EMBL/GenBank/DDBJ whole genome shotgun (WGS) entry which is preliminary data.</text>
</comment>
<keyword evidence="1" id="KW-0732">Signal</keyword>
<dbReference type="RefSeq" id="WP_311361908.1">
    <property type="nucleotide sequence ID" value="NZ_JAVRIE010000004.1"/>
</dbReference>
<reference evidence="2 3" key="1">
    <citation type="submission" date="2023-09" db="EMBL/GenBank/DDBJ databases">
        <authorList>
            <person name="Rey-Velasco X."/>
        </authorList>
    </citation>
    <scope>NUCLEOTIDE SEQUENCE [LARGE SCALE GENOMIC DNA]</scope>
    <source>
        <strain evidence="2 3">W409</strain>
    </source>
</reference>
<protein>
    <submittedName>
        <fullName evidence="2">ABC transporter ATP-binding protein</fullName>
    </submittedName>
</protein>
<feature type="signal peptide" evidence="1">
    <location>
        <begin position="1"/>
        <end position="21"/>
    </location>
</feature>
<evidence type="ECO:0000256" key="1">
    <source>
        <dbReference type="SAM" id="SignalP"/>
    </source>
</evidence>
<evidence type="ECO:0000313" key="2">
    <source>
        <dbReference type="EMBL" id="MDT0583137.1"/>
    </source>
</evidence>
<organism evidence="2 3">
    <name type="scientific">Brumicola blandensis</name>
    <dbReference type="NCBI Taxonomy" id="3075611"/>
    <lineage>
        <taxon>Bacteria</taxon>
        <taxon>Pseudomonadati</taxon>
        <taxon>Pseudomonadota</taxon>
        <taxon>Gammaproteobacteria</taxon>
        <taxon>Alteromonadales</taxon>
        <taxon>Alteromonadaceae</taxon>
        <taxon>Brumicola</taxon>
    </lineage>
</organism>
<dbReference type="AlphaFoldDB" id="A0AAW8R1K7"/>
<sequence>MKTLITTLALATIAFTSNVSATNVQLRPADTSFETKVCYTAATEGLKAAHDLVRNSEENFVRFTETLSCNGKSLIRTARTFYKDQKTETETSPAKVRFVTDERVESQVCLDAVMMGVDAAFEKHGMKDRNIICNDLDIKSFAKKFSGKTVAL</sequence>
<accession>A0AAW8R1K7</accession>
<proteinExistence type="predicted"/>
<keyword evidence="2" id="KW-0547">Nucleotide-binding</keyword>
<feature type="chain" id="PRO_5043914260" evidence="1">
    <location>
        <begin position="22"/>
        <end position="152"/>
    </location>
</feature>
<name>A0AAW8R1K7_9ALTE</name>
<dbReference type="EMBL" id="JAVRIE010000004">
    <property type="protein sequence ID" value="MDT0583137.1"/>
    <property type="molecule type" value="Genomic_DNA"/>
</dbReference>